<comment type="caution">
    <text evidence="1">The sequence shown here is derived from an EMBL/GenBank/DDBJ whole genome shotgun (WGS) entry which is preliminary data.</text>
</comment>
<name>A0AAV7NKG7_PLEWA</name>
<accession>A0AAV7NKG7</accession>
<evidence type="ECO:0000313" key="1">
    <source>
        <dbReference type="EMBL" id="KAJ1113653.1"/>
    </source>
</evidence>
<organism evidence="1 2">
    <name type="scientific">Pleurodeles waltl</name>
    <name type="common">Iberian ribbed newt</name>
    <dbReference type="NCBI Taxonomy" id="8319"/>
    <lineage>
        <taxon>Eukaryota</taxon>
        <taxon>Metazoa</taxon>
        <taxon>Chordata</taxon>
        <taxon>Craniata</taxon>
        <taxon>Vertebrata</taxon>
        <taxon>Euteleostomi</taxon>
        <taxon>Amphibia</taxon>
        <taxon>Batrachia</taxon>
        <taxon>Caudata</taxon>
        <taxon>Salamandroidea</taxon>
        <taxon>Salamandridae</taxon>
        <taxon>Pleurodelinae</taxon>
        <taxon>Pleurodeles</taxon>
    </lineage>
</organism>
<gene>
    <name evidence="1" type="ORF">NDU88_001895</name>
</gene>
<proteinExistence type="predicted"/>
<dbReference type="AlphaFoldDB" id="A0AAV7NKG7"/>
<keyword evidence="2" id="KW-1185">Reference proteome</keyword>
<dbReference type="EMBL" id="JANPWB010000012">
    <property type="protein sequence ID" value="KAJ1113653.1"/>
    <property type="molecule type" value="Genomic_DNA"/>
</dbReference>
<evidence type="ECO:0000313" key="2">
    <source>
        <dbReference type="Proteomes" id="UP001066276"/>
    </source>
</evidence>
<sequence length="184" mass="21044">MEPKTSLETYVDVVSTEDTLLCTYLRKLAEQEHNMKSAITAMCPMQQETYTQPQELRGAVASLQRKAEDAEERFRLTNISFFGFSERLGGLKMDLFLKQWVMITVLADYTTEVQQRQNSYTTTAFMGPEIRSSLPAKLPVGENDSTLVFQTSVVAWSWLQTKGIAKPSWEDKERGERLTRDLNT</sequence>
<dbReference type="Proteomes" id="UP001066276">
    <property type="component" value="Chromosome 8"/>
</dbReference>
<reference evidence="1" key="1">
    <citation type="journal article" date="2022" name="bioRxiv">
        <title>Sequencing and chromosome-scale assembly of the giantPleurodeles waltlgenome.</title>
        <authorList>
            <person name="Brown T."/>
            <person name="Elewa A."/>
            <person name="Iarovenko S."/>
            <person name="Subramanian E."/>
            <person name="Araus A.J."/>
            <person name="Petzold A."/>
            <person name="Susuki M."/>
            <person name="Suzuki K.-i.T."/>
            <person name="Hayashi T."/>
            <person name="Toyoda A."/>
            <person name="Oliveira C."/>
            <person name="Osipova E."/>
            <person name="Leigh N.D."/>
            <person name="Simon A."/>
            <person name="Yun M.H."/>
        </authorList>
    </citation>
    <scope>NUCLEOTIDE SEQUENCE</scope>
    <source>
        <strain evidence="1">20211129_DDA</strain>
        <tissue evidence="1">Liver</tissue>
    </source>
</reference>
<protein>
    <submittedName>
        <fullName evidence="1">Uncharacterized protein</fullName>
    </submittedName>
</protein>